<dbReference type="EMBL" id="JACOPL010000022">
    <property type="protein sequence ID" value="MBC5726652.1"/>
    <property type="molecule type" value="Genomic_DNA"/>
</dbReference>
<keyword evidence="4" id="KW-1185">Reference proteome</keyword>
<dbReference type="Proteomes" id="UP000606499">
    <property type="component" value="Unassembled WGS sequence"/>
</dbReference>
<accession>A0A923LZ41</accession>
<organism evidence="3 4">
    <name type="scientific">Agathobaculum faecis</name>
    <dbReference type="NCBI Taxonomy" id="2763013"/>
    <lineage>
        <taxon>Bacteria</taxon>
        <taxon>Bacillati</taxon>
        <taxon>Bacillota</taxon>
        <taxon>Clostridia</taxon>
        <taxon>Eubacteriales</taxon>
        <taxon>Butyricicoccaceae</taxon>
        <taxon>Agathobaculum</taxon>
    </lineage>
</organism>
<evidence type="ECO:0000313" key="3">
    <source>
        <dbReference type="EMBL" id="MBC5726652.1"/>
    </source>
</evidence>
<name>A0A923LZ41_9FIRM</name>
<dbReference type="RefSeq" id="WP_054328391.1">
    <property type="nucleotide sequence ID" value="NZ_JACOPL010000022.1"/>
</dbReference>
<dbReference type="SUPFAM" id="SSF56563">
    <property type="entry name" value="Major capsid protein gp5"/>
    <property type="match status" value="1"/>
</dbReference>
<gene>
    <name evidence="3" type="ORF">H8S45_14450</name>
</gene>
<comment type="subcellular location">
    <subcellularLocation>
        <location evidence="1">Virion</location>
    </subcellularLocation>
</comment>
<dbReference type="Gene3D" id="3.30.2400.10">
    <property type="entry name" value="Major capsid protein gp5"/>
    <property type="match status" value="1"/>
</dbReference>
<evidence type="ECO:0000313" key="4">
    <source>
        <dbReference type="Proteomes" id="UP000606499"/>
    </source>
</evidence>
<dbReference type="InterPro" id="IPR024455">
    <property type="entry name" value="Phage_capsid"/>
</dbReference>
<evidence type="ECO:0000259" key="2">
    <source>
        <dbReference type="Pfam" id="PF05065"/>
    </source>
</evidence>
<proteinExistence type="predicted"/>
<dbReference type="NCBIfam" id="TIGR01554">
    <property type="entry name" value="major_cap_HK97"/>
    <property type="match status" value="1"/>
</dbReference>
<dbReference type="Gene3D" id="3.30.2320.10">
    <property type="entry name" value="hypothetical protein PF0899 domain"/>
    <property type="match status" value="1"/>
</dbReference>
<feature type="domain" description="Phage capsid-like C-terminal" evidence="2">
    <location>
        <begin position="12"/>
        <end position="302"/>
    </location>
</feature>
<protein>
    <submittedName>
        <fullName evidence="3">Phage major capsid protein</fullName>
    </submittedName>
</protein>
<dbReference type="Pfam" id="PF05065">
    <property type="entry name" value="Phage_capsid"/>
    <property type="match status" value="1"/>
</dbReference>
<reference evidence="3" key="1">
    <citation type="submission" date="2020-08" db="EMBL/GenBank/DDBJ databases">
        <title>Genome public.</title>
        <authorList>
            <person name="Liu C."/>
            <person name="Sun Q."/>
        </authorList>
    </citation>
    <scope>NUCLEOTIDE SEQUENCE</scope>
    <source>
        <strain evidence="3">NSJ-28</strain>
    </source>
</reference>
<comment type="caution">
    <text evidence="3">The sequence shown here is derived from an EMBL/GenBank/DDBJ whole genome shotgun (WGS) entry which is preliminary data.</text>
</comment>
<dbReference type="AlphaFoldDB" id="A0A923LZ41"/>
<evidence type="ECO:0000256" key="1">
    <source>
        <dbReference type="ARBA" id="ARBA00004328"/>
    </source>
</evidence>
<dbReference type="InterPro" id="IPR054612">
    <property type="entry name" value="Phage_capsid-like_C"/>
</dbReference>
<sequence length="321" mass="34869">MAVSAIDRTKLGGLIPEPVTREIMQGAIAESAVLRMARRLPNMSSKTQTINVLDALPTAYFVNGEATASGAEENAFKQTTTMAWKDKKITAEEIAVIVPIPEAVLDDSAYDIWGEVRPRLTEAFGKVIDAAILFGVNKPTSWRDGLVPSISTASNEVTATANIFKDIMGEGGVIAKVEEDGFIPNGAMAAISMRAKLRGLVDANGQPIFKTDMQGSTRYALDGMDMYFPNNGAFDATKSLMIVGDWNQLIYAIRQDMTFKIFDSGVIQDPSTKDITYNLMQNDMVALRAVMRLGWEVANPKSAFNASLSNPFPFASYKAGE</sequence>